<dbReference type="Proteomes" id="UP000494165">
    <property type="component" value="Unassembled WGS sequence"/>
</dbReference>
<accession>A0A8S1CU36</accession>
<comment type="caution">
    <text evidence="5">The sequence shown here is derived from an EMBL/GenBank/DDBJ whole genome shotgun (WGS) entry which is preliminary data.</text>
</comment>
<evidence type="ECO:0000256" key="3">
    <source>
        <dbReference type="SAM" id="MobiDB-lite"/>
    </source>
</evidence>
<dbReference type="InterPro" id="IPR011993">
    <property type="entry name" value="PH-like_dom_sf"/>
</dbReference>
<comment type="subcellular location">
    <subcellularLocation>
        <location evidence="1">Membrane</location>
    </subcellularLocation>
</comment>
<keyword evidence="6" id="KW-1185">Reference proteome</keyword>
<sequence>MDLICISPTSDIDETPVESFSNNIANLAPLPQHRAPVSNTNLVDRQALLFLSIDAPRASTTAQSTLNRTLCCWRQTPKDTAMVKQVKGGYLLRHRKRLFGKAWREEWVVLYEDSTLAWFKEKGRGEPEGTVLVKDAPELLAVSHWTLRIPCRPDLPGQCHVTQVMAFGTRRRDKVHWFLAQSEDEVNDWMTAISNTLPPPPQPVKLPDEKTGDKSLEEHPAEARLPPTIPYYTSIPGEVPPPYTIATSGHEYAQIGPPAAARVANHQQSLPSVPAAAKSGIGDVSTGLMMGAALTNWGHGLGWGGGWGWGHETHSGHCVSHHELTHYVEDDFNDFDDADYGMDCSGDFGF</sequence>
<dbReference type="PROSITE" id="PS50003">
    <property type="entry name" value="PH_DOMAIN"/>
    <property type="match status" value="1"/>
</dbReference>
<protein>
    <recommendedName>
        <fullName evidence="4">PH domain-containing protein</fullName>
    </recommendedName>
</protein>
<name>A0A8S1CU36_9INSE</name>
<dbReference type="GO" id="GO:0016020">
    <property type="term" value="C:membrane"/>
    <property type="evidence" value="ECO:0007669"/>
    <property type="project" value="UniProtKB-SubCell"/>
</dbReference>
<evidence type="ECO:0000259" key="4">
    <source>
        <dbReference type="PROSITE" id="PS50003"/>
    </source>
</evidence>
<evidence type="ECO:0000256" key="2">
    <source>
        <dbReference type="ARBA" id="ARBA00023136"/>
    </source>
</evidence>
<feature type="compositionally biased region" description="Basic and acidic residues" evidence="3">
    <location>
        <begin position="206"/>
        <end position="219"/>
    </location>
</feature>
<dbReference type="PANTHER" id="PTHR14309:SF12">
    <property type="entry name" value="PH DOMAIN-CONTAINING PROTEIN"/>
    <property type="match status" value="1"/>
</dbReference>
<dbReference type="SMART" id="SM00233">
    <property type="entry name" value="PH"/>
    <property type="match status" value="1"/>
</dbReference>
<dbReference type="EMBL" id="CADEPI010000060">
    <property type="protein sequence ID" value="CAB3371378.1"/>
    <property type="molecule type" value="Genomic_DNA"/>
</dbReference>
<evidence type="ECO:0000313" key="6">
    <source>
        <dbReference type="Proteomes" id="UP000494165"/>
    </source>
</evidence>
<proteinExistence type="predicted"/>
<evidence type="ECO:0000313" key="5">
    <source>
        <dbReference type="EMBL" id="CAB3371378.1"/>
    </source>
</evidence>
<reference evidence="5 6" key="1">
    <citation type="submission" date="2020-04" db="EMBL/GenBank/DDBJ databases">
        <authorList>
            <person name="Alioto T."/>
            <person name="Alioto T."/>
            <person name="Gomez Garrido J."/>
        </authorList>
    </citation>
    <scope>NUCLEOTIDE SEQUENCE [LARGE SCALE GENOMIC DNA]</scope>
</reference>
<gene>
    <name evidence="5" type="ORF">CLODIP_2_CD05898</name>
</gene>
<evidence type="ECO:0000256" key="1">
    <source>
        <dbReference type="ARBA" id="ARBA00004370"/>
    </source>
</evidence>
<keyword evidence="2" id="KW-0472">Membrane</keyword>
<dbReference type="InterPro" id="IPR001849">
    <property type="entry name" value="PH_domain"/>
</dbReference>
<organism evidence="5 6">
    <name type="scientific">Cloeon dipterum</name>
    <dbReference type="NCBI Taxonomy" id="197152"/>
    <lineage>
        <taxon>Eukaryota</taxon>
        <taxon>Metazoa</taxon>
        <taxon>Ecdysozoa</taxon>
        <taxon>Arthropoda</taxon>
        <taxon>Hexapoda</taxon>
        <taxon>Insecta</taxon>
        <taxon>Pterygota</taxon>
        <taxon>Palaeoptera</taxon>
        <taxon>Ephemeroptera</taxon>
        <taxon>Pisciforma</taxon>
        <taxon>Baetidae</taxon>
        <taxon>Cloeon</taxon>
    </lineage>
</organism>
<dbReference type="SUPFAM" id="SSF50729">
    <property type="entry name" value="PH domain-like"/>
    <property type="match status" value="1"/>
</dbReference>
<feature type="region of interest" description="Disordered" evidence="3">
    <location>
        <begin position="196"/>
        <end position="219"/>
    </location>
</feature>
<dbReference type="Pfam" id="PF00169">
    <property type="entry name" value="PH"/>
    <property type="match status" value="1"/>
</dbReference>
<dbReference type="OrthoDB" id="5914923at2759"/>
<dbReference type="Gene3D" id="2.30.29.30">
    <property type="entry name" value="Pleckstrin-homology domain (PH domain)/Phosphotyrosine-binding domain (PTB)"/>
    <property type="match status" value="1"/>
</dbReference>
<dbReference type="AlphaFoldDB" id="A0A8S1CU36"/>
<dbReference type="InterPro" id="IPR039680">
    <property type="entry name" value="PLEKHB1/2"/>
</dbReference>
<dbReference type="GO" id="GO:0045595">
    <property type="term" value="P:regulation of cell differentiation"/>
    <property type="evidence" value="ECO:0007669"/>
    <property type="project" value="TreeGrafter"/>
</dbReference>
<dbReference type="PANTHER" id="PTHR14309">
    <property type="entry name" value="EXPRESSED PROTEIN"/>
    <property type="match status" value="1"/>
</dbReference>
<feature type="domain" description="PH" evidence="4">
    <location>
        <begin position="84"/>
        <end position="198"/>
    </location>
</feature>